<evidence type="ECO:0000256" key="1">
    <source>
        <dbReference type="ARBA" id="ARBA00004571"/>
    </source>
</evidence>
<name>A0A516GUL2_9FLAO</name>
<evidence type="ECO:0000313" key="11">
    <source>
        <dbReference type="Proteomes" id="UP000319209"/>
    </source>
</evidence>
<sequence>MVYSLIIIMCCQPRRLTCKTLTISLKTIIMNHPPKCIYFLSKYMALKSKIKLHVLTFCILSMFLQTQVNALNIVPIIQTNNQEIQVSGVVFDNTGMPLPGASIIEKGTKNGTETDFDGNFKLTVSSSSAVLLVTYMGFLTQELNVNGKSNLEITMVEEATSLDEIVVIGYGTQSKKDITGSISVVKGDEITARNTTNVSNALQGAVAGVTVTRSSGAPGASNTINIRGISTLQGDSSPLILVDDVPVEDINDVNPDQIESISVLKDGASSAMYGSRAASGVIVITTKRGKEGKFKVSYSGEFILSTANETRKNVDVTRYFEMDNEKAWNDNGNTGVEDPTWASDYIANYNANHLENPDQYPDTDWQDLILKDYADGYRHNIAVSGGSENVKTSLTMSYEKQNALYDHSNWNRYTTRLNNDLKISDKIGVTADIAIKLTTNNNPIEDPTDAALSYAPNYSAVWEDGRIAGGKSGENAYAVLQYGGFQTSKSYLFYGKIGAYYKPTDYLKISVNLAPNFNFNKYKYFNKAIPYYDYDDPGETGIPAYISNHYANQNNLIENRTFDNTLTTQALINYDKSFGNHALSGVLGYEEFDANYETLSVRGNEFVSADYPYLSQAPIDGVFDNGSTISENAYISYFGRLAYNFSDTYYLQANVRRDGSSRFAKDYRWGTFPSISGGWVLSKEKFMEPLNKTVSFFKLRGSYGALGNDRLGNYLYQSVLQFSNALIANGADVDAVRSAAQTYLAVENVTWETTISKDVGLDLSLFNNSLSLTADYFIKDTEDMLLSLSIPTLTGFTDPVVNVGSMNTKGWELALSYNNSIGDFRYSVSANVFDSKSIVGDINGKRLISGNLISVQDQEYMSWFGYVSDGIYQTQEEVDNSAVTSAAVSPGDIKYKDISGPDGVPDGVINELDKDYLGGSLPHYQYGGTINLNYKKFDLGITVQGVGKQSFYLSQTYIRPFLYDWQAVSEIYADSYYSNYNTAAQNENAKYPRLSESSSSNNYRFSDFWLIDGSYTRIKNLTLGYTLHNKDIPKTPFTSLRIFLSGNDLFTFDNLPDGIDPEQQSGYLITKSFILGLKANF</sequence>
<evidence type="ECO:0000313" key="10">
    <source>
        <dbReference type="EMBL" id="QDO95214.1"/>
    </source>
</evidence>
<dbReference type="PANTHER" id="PTHR30069">
    <property type="entry name" value="TONB-DEPENDENT OUTER MEMBRANE RECEPTOR"/>
    <property type="match status" value="1"/>
</dbReference>
<keyword evidence="10" id="KW-0675">Receptor</keyword>
<dbReference type="Gene3D" id="2.60.40.1120">
    <property type="entry name" value="Carboxypeptidase-like, regulatory domain"/>
    <property type="match status" value="1"/>
</dbReference>
<dbReference type="InterPro" id="IPR008969">
    <property type="entry name" value="CarboxyPept-like_regulatory"/>
</dbReference>
<dbReference type="InterPro" id="IPR023997">
    <property type="entry name" value="TonB-dep_OMP_SusC/RagA_CS"/>
</dbReference>
<dbReference type="PROSITE" id="PS52016">
    <property type="entry name" value="TONB_DEPENDENT_REC_3"/>
    <property type="match status" value="1"/>
</dbReference>
<evidence type="ECO:0000256" key="2">
    <source>
        <dbReference type="ARBA" id="ARBA00022448"/>
    </source>
</evidence>
<evidence type="ECO:0000256" key="8">
    <source>
        <dbReference type="PROSITE-ProRule" id="PRU01360"/>
    </source>
</evidence>
<dbReference type="GO" id="GO:0044718">
    <property type="term" value="P:siderophore transmembrane transport"/>
    <property type="evidence" value="ECO:0007669"/>
    <property type="project" value="TreeGrafter"/>
</dbReference>
<dbReference type="GO" id="GO:0009279">
    <property type="term" value="C:cell outer membrane"/>
    <property type="evidence" value="ECO:0007669"/>
    <property type="project" value="UniProtKB-SubCell"/>
</dbReference>
<proteinExistence type="inferred from homology"/>
<gene>
    <name evidence="10" type="ORF">FNB79_14945</name>
</gene>
<dbReference type="NCBIfam" id="TIGR04057">
    <property type="entry name" value="SusC_RagA_signa"/>
    <property type="match status" value="1"/>
</dbReference>
<keyword evidence="11" id="KW-1185">Reference proteome</keyword>
<dbReference type="InterPro" id="IPR036942">
    <property type="entry name" value="Beta-barrel_TonB_sf"/>
</dbReference>
<dbReference type="InterPro" id="IPR039426">
    <property type="entry name" value="TonB-dep_rcpt-like"/>
</dbReference>
<comment type="similarity">
    <text evidence="8">Belongs to the TonB-dependent receptor family.</text>
</comment>
<dbReference type="GO" id="GO:0015344">
    <property type="term" value="F:siderophore uptake transmembrane transporter activity"/>
    <property type="evidence" value="ECO:0007669"/>
    <property type="project" value="TreeGrafter"/>
</dbReference>
<dbReference type="InterPro" id="IPR012910">
    <property type="entry name" value="Plug_dom"/>
</dbReference>
<dbReference type="Pfam" id="PF13715">
    <property type="entry name" value="CarbopepD_reg_2"/>
    <property type="match status" value="1"/>
</dbReference>
<keyword evidence="5" id="KW-0732">Signal</keyword>
<dbReference type="SUPFAM" id="SSF49464">
    <property type="entry name" value="Carboxypeptidase regulatory domain-like"/>
    <property type="match status" value="1"/>
</dbReference>
<keyword evidence="3 8" id="KW-1134">Transmembrane beta strand</keyword>
<comment type="subcellular location">
    <subcellularLocation>
        <location evidence="1 8">Cell outer membrane</location>
        <topology evidence="1 8">Multi-pass membrane protein</topology>
    </subcellularLocation>
</comment>
<dbReference type="Gene3D" id="2.170.130.10">
    <property type="entry name" value="TonB-dependent receptor, plug domain"/>
    <property type="match status" value="1"/>
</dbReference>
<dbReference type="EMBL" id="CP041637">
    <property type="protein sequence ID" value="QDO95214.1"/>
    <property type="molecule type" value="Genomic_DNA"/>
</dbReference>
<feature type="domain" description="TonB-dependent receptor plug" evidence="9">
    <location>
        <begin position="175"/>
        <end position="281"/>
    </location>
</feature>
<organism evidence="10 11">
    <name type="scientific">Formosa sediminum</name>
    <dbReference type="NCBI Taxonomy" id="2594004"/>
    <lineage>
        <taxon>Bacteria</taxon>
        <taxon>Pseudomonadati</taxon>
        <taxon>Bacteroidota</taxon>
        <taxon>Flavobacteriia</taxon>
        <taxon>Flavobacteriales</taxon>
        <taxon>Flavobacteriaceae</taxon>
        <taxon>Formosa</taxon>
    </lineage>
</organism>
<dbReference type="AlphaFoldDB" id="A0A516GUL2"/>
<dbReference type="Pfam" id="PF07715">
    <property type="entry name" value="Plug"/>
    <property type="match status" value="1"/>
</dbReference>
<evidence type="ECO:0000256" key="3">
    <source>
        <dbReference type="ARBA" id="ARBA00022452"/>
    </source>
</evidence>
<evidence type="ECO:0000256" key="7">
    <source>
        <dbReference type="ARBA" id="ARBA00023237"/>
    </source>
</evidence>
<dbReference type="Gene3D" id="2.40.170.20">
    <property type="entry name" value="TonB-dependent receptor, beta-barrel domain"/>
    <property type="match status" value="1"/>
</dbReference>
<evidence type="ECO:0000259" key="9">
    <source>
        <dbReference type="Pfam" id="PF07715"/>
    </source>
</evidence>
<accession>A0A516GUL2</accession>
<dbReference type="Proteomes" id="UP000319209">
    <property type="component" value="Chromosome"/>
</dbReference>
<evidence type="ECO:0000256" key="6">
    <source>
        <dbReference type="ARBA" id="ARBA00023136"/>
    </source>
</evidence>
<dbReference type="SUPFAM" id="SSF56935">
    <property type="entry name" value="Porins"/>
    <property type="match status" value="1"/>
</dbReference>
<dbReference type="InterPro" id="IPR037066">
    <property type="entry name" value="Plug_dom_sf"/>
</dbReference>
<reference evidence="10 11" key="1">
    <citation type="submission" date="2019-07" db="EMBL/GenBank/DDBJ databases">
        <title>Genome sequencing for Formosa sp. PS13.</title>
        <authorList>
            <person name="Park S.-J."/>
        </authorList>
    </citation>
    <scope>NUCLEOTIDE SEQUENCE [LARGE SCALE GENOMIC DNA]</scope>
    <source>
        <strain evidence="10 11">PS13</strain>
    </source>
</reference>
<keyword evidence="4 8" id="KW-0812">Transmembrane</keyword>
<keyword evidence="7 8" id="KW-0998">Cell outer membrane</keyword>
<dbReference type="KEGG" id="fop:FNB79_14945"/>
<keyword evidence="6 8" id="KW-0472">Membrane</keyword>
<evidence type="ECO:0000256" key="5">
    <source>
        <dbReference type="ARBA" id="ARBA00022729"/>
    </source>
</evidence>
<dbReference type="InterPro" id="IPR023996">
    <property type="entry name" value="TonB-dep_OMP_SusC/RagA"/>
</dbReference>
<keyword evidence="2 8" id="KW-0813">Transport</keyword>
<dbReference type="PANTHER" id="PTHR30069:SF29">
    <property type="entry name" value="HEMOGLOBIN AND HEMOGLOBIN-HAPTOGLOBIN-BINDING PROTEIN 1-RELATED"/>
    <property type="match status" value="1"/>
</dbReference>
<evidence type="ECO:0000256" key="4">
    <source>
        <dbReference type="ARBA" id="ARBA00022692"/>
    </source>
</evidence>
<dbReference type="NCBIfam" id="TIGR04056">
    <property type="entry name" value="OMP_RagA_SusC"/>
    <property type="match status" value="1"/>
</dbReference>
<protein>
    <submittedName>
        <fullName evidence="10">TonB-dependent receptor</fullName>
    </submittedName>
</protein>
<dbReference type="FunFam" id="2.170.130.10:FF:000003">
    <property type="entry name" value="SusC/RagA family TonB-linked outer membrane protein"/>
    <property type="match status" value="1"/>
</dbReference>
<dbReference type="OrthoDB" id="9768177at2"/>